<dbReference type="GO" id="GO:0016740">
    <property type="term" value="F:transferase activity"/>
    <property type="evidence" value="ECO:0007669"/>
    <property type="project" value="UniProtKB-KW"/>
</dbReference>
<dbReference type="InterPro" id="IPR029044">
    <property type="entry name" value="Nucleotide-diphossugar_trans"/>
</dbReference>
<proteinExistence type="predicted"/>
<dbReference type="NCBIfam" id="NF045582">
    <property type="entry name" value="Npun_R2823_gen"/>
    <property type="match status" value="1"/>
</dbReference>
<dbReference type="SUPFAM" id="SSF53448">
    <property type="entry name" value="Nucleotide-diphospho-sugar transferases"/>
    <property type="match status" value="1"/>
</dbReference>
<dbReference type="InterPro" id="IPR054619">
    <property type="entry name" value="Npun_R2821-like"/>
</dbReference>
<dbReference type="Gene3D" id="3.90.550.10">
    <property type="entry name" value="Spore Coat Polysaccharide Biosynthesis Protein SpsA, Chain A"/>
    <property type="match status" value="1"/>
</dbReference>
<keyword evidence="2" id="KW-1185">Reference proteome</keyword>
<reference evidence="1 2" key="1">
    <citation type="submission" date="2023-01" db="EMBL/GenBank/DDBJ databases">
        <title>Novel diversity within Roseofilum (Cyanobacteria; Desertifilaceae) from marine benthic mats with descriptions of four novel species.</title>
        <authorList>
            <person name="Wang Y."/>
            <person name="Berthold D.E."/>
            <person name="Hu J."/>
            <person name="Lefler F.W."/>
            <person name="Laughinghouse H.D. IV."/>
        </authorList>
    </citation>
    <scope>NUCLEOTIDE SEQUENCE [LARGE SCALE GENOMIC DNA]</scope>
    <source>
        <strain evidence="1 2">BLCC-M154</strain>
    </source>
</reference>
<evidence type="ECO:0000313" key="2">
    <source>
        <dbReference type="Proteomes" id="UP001235303"/>
    </source>
</evidence>
<accession>A0ABT7AR91</accession>
<keyword evidence="1" id="KW-0808">Transferase</keyword>
<name>A0ABT7AR91_9CYAN</name>
<gene>
    <name evidence="1" type="ORF">PMG71_08280</name>
</gene>
<sequence>MTDGIYTLANDVVYDQVVALLNSIEVNLSPEFPVWIIPYDNRLDRIQELVKSRNNVELLSDEAILSRWEDFAYEIWKRHPSALANWQSRGIEGVNRLGMHRRFCAFDEDSPLENFIYCDGDVLVLNQLDFVFDRIHDKDFVVYDFQYKDLSHVYNIHSEKVGEIFPQERLSSEIFCAGFYASKRGLFPQETREWLLQQLESGEAEILYPNGPDQSILNYMTMRCDRPAYNFSLQLPKEQTTGCSVTSPHFEQRGHLLYDKGVQLTYLHYIGISSKVFTRLCAGENLDFPYRDIFLHYRYLHEPEKRPQFVGKPKPYNAPPTFIDKVLRKLGMKTSRK</sequence>
<dbReference type="RefSeq" id="WP_283753178.1">
    <property type="nucleotide sequence ID" value="NZ_JAQOSP010000059.1"/>
</dbReference>
<evidence type="ECO:0000313" key="1">
    <source>
        <dbReference type="EMBL" id="MDJ1169420.1"/>
    </source>
</evidence>
<organism evidence="1 2">
    <name type="scientific">Roseofilum acuticapitatum BLCC-M154</name>
    <dbReference type="NCBI Taxonomy" id="3022444"/>
    <lineage>
        <taxon>Bacteria</taxon>
        <taxon>Bacillati</taxon>
        <taxon>Cyanobacteriota</taxon>
        <taxon>Cyanophyceae</taxon>
        <taxon>Desertifilales</taxon>
        <taxon>Desertifilaceae</taxon>
        <taxon>Roseofilum</taxon>
        <taxon>Roseofilum acuticapitatum</taxon>
    </lineage>
</organism>
<comment type="caution">
    <text evidence="1">The sequence shown here is derived from an EMBL/GenBank/DDBJ whole genome shotgun (WGS) entry which is preliminary data.</text>
</comment>
<protein>
    <submittedName>
        <fullName evidence="1">Sugar transferase</fullName>
    </submittedName>
</protein>
<dbReference type="EMBL" id="JAQOSP010000059">
    <property type="protein sequence ID" value="MDJ1169420.1"/>
    <property type="molecule type" value="Genomic_DNA"/>
</dbReference>
<dbReference type="Proteomes" id="UP001235303">
    <property type="component" value="Unassembled WGS sequence"/>
</dbReference>